<feature type="compositionally biased region" description="Basic and acidic residues" evidence="20">
    <location>
        <begin position="159"/>
        <end position="176"/>
    </location>
</feature>
<keyword evidence="12 21" id="KW-0472">Membrane</keyword>
<evidence type="ECO:0000256" key="6">
    <source>
        <dbReference type="ARBA" id="ARBA00022673"/>
    </source>
</evidence>
<keyword evidence="6 19" id="KW-0107">Calcium channel</keyword>
<evidence type="ECO:0000256" key="17">
    <source>
        <dbReference type="ARBA" id="ARBA00067459"/>
    </source>
</evidence>
<keyword evidence="18" id="KW-0479">Metal-binding</keyword>
<dbReference type="KEGG" id="pgri:PgNI_03248"/>
<name>A0A6P8BC33_PYRGI</name>
<evidence type="ECO:0000256" key="13">
    <source>
        <dbReference type="ARBA" id="ARBA00023180"/>
    </source>
</evidence>
<feature type="transmembrane region" description="Helical" evidence="21">
    <location>
        <begin position="950"/>
        <end position="977"/>
    </location>
</feature>
<feature type="transmembrane region" description="Helical" evidence="21">
    <location>
        <begin position="814"/>
        <end position="832"/>
    </location>
</feature>
<feature type="binding site" evidence="18">
    <location>
        <position position="1402"/>
    </location>
    <ligand>
        <name>Ca(2+)</name>
        <dbReference type="ChEBI" id="CHEBI:29108"/>
    </ligand>
</feature>
<feature type="transmembrane region" description="Helical" evidence="21">
    <location>
        <begin position="318"/>
        <end position="341"/>
    </location>
</feature>
<dbReference type="InterPro" id="IPR002077">
    <property type="entry name" value="VDCCAlpha1"/>
</dbReference>
<evidence type="ECO:0000256" key="16">
    <source>
        <dbReference type="ARBA" id="ARBA00061395"/>
    </source>
</evidence>
<evidence type="ECO:0000256" key="1">
    <source>
        <dbReference type="ARBA" id="ARBA00004651"/>
    </source>
</evidence>
<feature type="transmembrane region" description="Helical" evidence="21">
    <location>
        <begin position="1255"/>
        <end position="1273"/>
    </location>
</feature>
<protein>
    <recommendedName>
        <fullName evidence="17">Calcium-channel protein CCH1</fullName>
    </recommendedName>
</protein>
<feature type="compositionally biased region" description="Low complexity" evidence="20">
    <location>
        <begin position="2062"/>
        <end position="2080"/>
    </location>
</feature>
<feature type="transmembrane region" description="Helical" evidence="21">
    <location>
        <begin position="473"/>
        <end position="492"/>
    </location>
</feature>
<keyword evidence="13" id="KW-0325">Glycoprotein</keyword>
<dbReference type="Gene3D" id="1.10.287.70">
    <property type="match status" value="4"/>
</dbReference>
<keyword evidence="10 21" id="KW-1133">Transmembrane helix</keyword>
<evidence type="ECO:0000259" key="22">
    <source>
        <dbReference type="PROSITE" id="PS50222"/>
    </source>
</evidence>
<dbReference type="PROSITE" id="PS50222">
    <property type="entry name" value="EF_HAND_2"/>
    <property type="match status" value="1"/>
</dbReference>
<feature type="compositionally biased region" description="Polar residues" evidence="20">
    <location>
        <begin position="2097"/>
        <end position="2106"/>
    </location>
</feature>
<evidence type="ECO:0000256" key="15">
    <source>
        <dbReference type="ARBA" id="ARBA00057587"/>
    </source>
</evidence>
<feature type="compositionally biased region" description="Polar residues" evidence="20">
    <location>
        <begin position="197"/>
        <end position="209"/>
    </location>
</feature>
<feature type="transmembrane region" description="Helical" evidence="21">
    <location>
        <begin position="878"/>
        <end position="899"/>
    </location>
</feature>
<feature type="compositionally biased region" description="Low complexity" evidence="20">
    <location>
        <begin position="2107"/>
        <end position="2116"/>
    </location>
</feature>
<evidence type="ECO:0000256" key="21">
    <source>
        <dbReference type="SAM" id="Phobius"/>
    </source>
</evidence>
<feature type="transmembrane region" description="Helical" evidence="21">
    <location>
        <begin position="753"/>
        <end position="769"/>
    </location>
</feature>
<evidence type="ECO:0000313" key="23">
    <source>
        <dbReference type="Proteomes" id="UP000515153"/>
    </source>
</evidence>
<keyword evidence="2" id="KW-0813">Transport</keyword>
<dbReference type="GO" id="GO:0005891">
    <property type="term" value="C:voltage-gated calcium channel complex"/>
    <property type="evidence" value="ECO:0007669"/>
    <property type="project" value="InterPro"/>
</dbReference>
<dbReference type="Proteomes" id="UP000515153">
    <property type="component" value="Unplaced"/>
</dbReference>
<dbReference type="GeneID" id="41958213"/>
<feature type="compositionally biased region" description="Polar residues" evidence="20">
    <location>
        <begin position="254"/>
        <end position="264"/>
    </location>
</feature>
<evidence type="ECO:0000256" key="5">
    <source>
        <dbReference type="ARBA" id="ARBA00022568"/>
    </source>
</evidence>
<dbReference type="GO" id="GO:0005509">
    <property type="term" value="F:calcium ion binding"/>
    <property type="evidence" value="ECO:0007669"/>
    <property type="project" value="InterPro"/>
</dbReference>
<comment type="function">
    <text evidence="15">Voltage-gated, high-affinity calcium channel that functions together with MID1 to mediate calcium entry into cells. Required during conditions of environmental stress.</text>
</comment>
<feature type="transmembrane region" description="Helical" evidence="21">
    <location>
        <begin position="532"/>
        <end position="552"/>
    </location>
</feature>
<dbReference type="FunFam" id="1.10.287.70:FF:000118">
    <property type="entry name" value="Calcium channel subunit Cch1"/>
    <property type="match status" value="1"/>
</dbReference>
<evidence type="ECO:0000256" key="2">
    <source>
        <dbReference type="ARBA" id="ARBA00022448"/>
    </source>
</evidence>
<feature type="transmembrane region" description="Helical" evidence="21">
    <location>
        <begin position="1431"/>
        <end position="1452"/>
    </location>
</feature>
<organism evidence="23 24">
    <name type="scientific">Pyricularia grisea</name>
    <name type="common">Crabgrass-specific blast fungus</name>
    <name type="synonym">Magnaporthe grisea</name>
    <dbReference type="NCBI Taxonomy" id="148305"/>
    <lineage>
        <taxon>Eukaryota</taxon>
        <taxon>Fungi</taxon>
        <taxon>Dikarya</taxon>
        <taxon>Ascomycota</taxon>
        <taxon>Pezizomycotina</taxon>
        <taxon>Sordariomycetes</taxon>
        <taxon>Sordariomycetidae</taxon>
        <taxon>Magnaporthales</taxon>
        <taxon>Pyriculariaceae</taxon>
        <taxon>Pyricularia</taxon>
    </lineage>
</organism>
<dbReference type="PANTHER" id="PTHR45628">
    <property type="entry name" value="VOLTAGE-DEPENDENT CALCIUM CHANNEL TYPE A SUBUNIT ALPHA-1"/>
    <property type="match status" value="1"/>
</dbReference>
<feature type="transmembrane region" description="Helical" evidence="21">
    <location>
        <begin position="1214"/>
        <end position="1235"/>
    </location>
</feature>
<feature type="compositionally biased region" description="Polar residues" evidence="20">
    <location>
        <begin position="2048"/>
        <end position="2057"/>
    </location>
</feature>
<feature type="domain" description="EF-hand" evidence="22">
    <location>
        <begin position="1767"/>
        <end position="1802"/>
    </location>
</feature>
<dbReference type="InterPro" id="IPR027359">
    <property type="entry name" value="Volt_channel_dom_sf"/>
</dbReference>
<comment type="similarity">
    <text evidence="16 19">Belongs to the calcium channel alpha-1 subunit (TC 1.A.1.11) family.</text>
</comment>
<keyword evidence="5 19" id="KW-0109">Calcium transport</keyword>
<evidence type="ECO:0000256" key="19">
    <source>
        <dbReference type="RuleBase" id="RU003808"/>
    </source>
</evidence>
<proteinExistence type="inferred from homology"/>
<feature type="region of interest" description="Disordered" evidence="20">
    <location>
        <begin position="1971"/>
        <end position="2128"/>
    </location>
</feature>
<keyword evidence="3" id="KW-1003">Cell membrane</keyword>
<evidence type="ECO:0000256" key="7">
    <source>
        <dbReference type="ARBA" id="ARBA00022692"/>
    </source>
</evidence>
<dbReference type="RefSeq" id="XP_030984701.1">
    <property type="nucleotide sequence ID" value="XM_031123303.1"/>
</dbReference>
<dbReference type="FunFam" id="1.10.287.70:FF:000093">
    <property type="entry name" value="Calcium channel subunit Cch1"/>
    <property type="match status" value="1"/>
</dbReference>
<feature type="region of interest" description="Disordered" evidence="20">
    <location>
        <begin position="159"/>
        <end position="209"/>
    </location>
</feature>
<dbReference type="InterPro" id="IPR002048">
    <property type="entry name" value="EF_hand_dom"/>
</dbReference>
<reference evidence="24" key="1">
    <citation type="journal article" date="2019" name="Mol. Biol. Evol.">
        <title>Blast fungal genomes show frequent chromosomal changes, gene gains and losses, and effector gene turnover.</title>
        <authorList>
            <person name="Gomez Luciano L.B."/>
            <person name="Jason Tsai I."/>
            <person name="Chuma I."/>
            <person name="Tosa Y."/>
            <person name="Chen Y.H."/>
            <person name="Li J.Y."/>
            <person name="Li M.Y."/>
            <person name="Jade Lu M.Y."/>
            <person name="Nakayashiki H."/>
            <person name="Li W.H."/>
        </authorList>
    </citation>
    <scope>NUCLEOTIDE SEQUENCE</scope>
    <source>
        <strain evidence="24">NI907</strain>
    </source>
</reference>
<feature type="transmembrane region" description="Helical" evidence="21">
    <location>
        <begin position="781"/>
        <end position="802"/>
    </location>
</feature>
<feature type="transmembrane region" description="Helical" evidence="21">
    <location>
        <begin position="1175"/>
        <end position="1202"/>
    </location>
</feature>
<keyword evidence="14" id="KW-0407">Ion channel</keyword>
<keyword evidence="8 18" id="KW-0106">Calcium</keyword>
<evidence type="ECO:0000313" key="24">
    <source>
        <dbReference type="RefSeq" id="XP_030984701.1"/>
    </source>
</evidence>
<feature type="transmembrane region" description="Helical" evidence="21">
    <location>
        <begin position="1511"/>
        <end position="1531"/>
    </location>
</feature>
<comment type="subcellular location">
    <subcellularLocation>
        <location evidence="1">Cell membrane</location>
        <topology evidence="1">Multi-pass membrane protein</topology>
    </subcellularLocation>
    <subcellularLocation>
        <location evidence="19">Membrane</location>
        <topology evidence="19">Multi-pass membrane protein</topology>
    </subcellularLocation>
</comment>
<dbReference type="PRINTS" id="PR00167">
    <property type="entry name" value="CACHANNEL"/>
</dbReference>
<evidence type="ECO:0000256" key="9">
    <source>
        <dbReference type="ARBA" id="ARBA00022882"/>
    </source>
</evidence>
<evidence type="ECO:0000256" key="14">
    <source>
        <dbReference type="ARBA" id="ARBA00023303"/>
    </source>
</evidence>
<reference evidence="24" key="2">
    <citation type="submission" date="2019-10" db="EMBL/GenBank/DDBJ databases">
        <authorList>
            <consortium name="NCBI Genome Project"/>
        </authorList>
    </citation>
    <scope>NUCLEOTIDE SEQUENCE</scope>
    <source>
        <strain evidence="24">NI907</strain>
    </source>
</reference>
<dbReference type="PANTHER" id="PTHR45628:SF7">
    <property type="entry name" value="VOLTAGE-DEPENDENT CALCIUM CHANNEL TYPE A SUBUNIT ALPHA-1"/>
    <property type="match status" value="1"/>
</dbReference>
<dbReference type="GO" id="GO:0008331">
    <property type="term" value="F:high voltage-gated calcium channel activity"/>
    <property type="evidence" value="ECO:0007669"/>
    <property type="project" value="TreeGrafter"/>
</dbReference>
<keyword evidence="9 19" id="KW-0851">Voltage-gated channel</keyword>
<dbReference type="Gene3D" id="1.20.120.350">
    <property type="entry name" value="Voltage-gated potassium channels. Chain C"/>
    <property type="match status" value="4"/>
</dbReference>
<feature type="transmembrane region" description="Helical" evidence="21">
    <location>
        <begin position="1573"/>
        <end position="1593"/>
    </location>
</feature>
<feature type="transmembrane region" description="Helical" evidence="21">
    <location>
        <begin position="1316"/>
        <end position="1335"/>
    </location>
</feature>
<feature type="transmembrane region" description="Helical" evidence="21">
    <location>
        <begin position="361"/>
        <end position="388"/>
    </location>
</feature>
<feature type="transmembrane region" description="Helical" evidence="21">
    <location>
        <begin position="1543"/>
        <end position="1561"/>
    </location>
</feature>
<evidence type="ECO:0000256" key="3">
    <source>
        <dbReference type="ARBA" id="ARBA00022475"/>
    </source>
</evidence>
<evidence type="ECO:0000256" key="8">
    <source>
        <dbReference type="ARBA" id="ARBA00022837"/>
    </source>
</evidence>
<evidence type="ECO:0000256" key="20">
    <source>
        <dbReference type="SAM" id="MobiDB-lite"/>
    </source>
</evidence>
<feature type="transmembrane region" description="Helical" evidence="21">
    <location>
        <begin position="911"/>
        <end position="929"/>
    </location>
</feature>
<dbReference type="SUPFAM" id="SSF81324">
    <property type="entry name" value="Voltage-gated potassium channels"/>
    <property type="match status" value="4"/>
</dbReference>
<evidence type="ECO:0000256" key="4">
    <source>
        <dbReference type="ARBA" id="ARBA00022553"/>
    </source>
</evidence>
<evidence type="ECO:0000256" key="11">
    <source>
        <dbReference type="ARBA" id="ARBA00023065"/>
    </source>
</evidence>
<keyword evidence="23" id="KW-1185">Reference proteome</keyword>
<feature type="transmembrane region" description="Helical" evidence="21">
    <location>
        <begin position="1629"/>
        <end position="1654"/>
    </location>
</feature>
<feature type="compositionally biased region" description="Gly residues" evidence="20">
    <location>
        <begin position="2117"/>
        <end position="2128"/>
    </location>
</feature>
<dbReference type="InterPro" id="IPR050599">
    <property type="entry name" value="VDCC_alpha-1_subunit"/>
</dbReference>
<feature type="transmembrane region" description="Helical" evidence="21">
    <location>
        <begin position="498"/>
        <end position="520"/>
    </location>
</feature>
<keyword evidence="7 21" id="KW-0812">Transmembrane</keyword>
<dbReference type="FunFam" id="1.20.120.350:FF:000063">
    <property type="entry name" value="Calcium channel subunit Cch1"/>
    <property type="match status" value="1"/>
</dbReference>
<feature type="transmembrane region" description="Helical" evidence="21">
    <location>
        <begin position="1729"/>
        <end position="1748"/>
    </location>
</feature>
<evidence type="ECO:0000256" key="10">
    <source>
        <dbReference type="ARBA" id="ARBA00022989"/>
    </source>
</evidence>
<dbReference type="Pfam" id="PF00520">
    <property type="entry name" value="Ion_trans"/>
    <property type="match status" value="4"/>
</dbReference>
<dbReference type="GO" id="GO:0098703">
    <property type="term" value="P:calcium ion import across plasma membrane"/>
    <property type="evidence" value="ECO:0007669"/>
    <property type="project" value="TreeGrafter"/>
</dbReference>
<evidence type="ECO:0000256" key="12">
    <source>
        <dbReference type="ARBA" id="ARBA00023136"/>
    </source>
</evidence>
<dbReference type="InterPro" id="IPR005821">
    <property type="entry name" value="Ion_trans_dom"/>
</dbReference>
<keyword evidence="11" id="KW-0406">Ion transport</keyword>
<gene>
    <name evidence="24" type="ORF">PgNI_03248</name>
</gene>
<accession>A0A6P8BC33</accession>
<feature type="region of interest" description="Disordered" evidence="20">
    <location>
        <begin position="1"/>
        <end position="73"/>
    </location>
</feature>
<reference evidence="24" key="3">
    <citation type="submission" date="2025-08" db="UniProtKB">
        <authorList>
            <consortium name="RefSeq"/>
        </authorList>
    </citation>
    <scope>IDENTIFICATION</scope>
    <source>
        <strain evidence="24">NI907</strain>
    </source>
</reference>
<feature type="region of interest" description="Disordered" evidence="20">
    <location>
        <begin position="223"/>
        <end position="286"/>
    </location>
</feature>
<feature type="transmembrane region" description="Helical" evidence="21">
    <location>
        <begin position="681"/>
        <end position="707"/>
    </location>
</feature>
<feature type="compositionally biased region" description="Pro residues" evidence="20">
    <location>
        <begin position="1986"/>
        <end position="1995"/>
    </location>
</feature>
<feature type="compositionally biased region" description="Low complexity" evidence="20">
    <location>
        <begin position="24"/>
        <end position="43"/>
    </location>
</feature>
<keyword evidence="4" id="KW-0597">Phosphoprotein</keyword>
<evidence type="ECO:0000256" key="18">
    <source>
        <dbReference type="PIRSR" id="PIRSR602077-1"/>
    </source>
</evidence>
<sequence length="2128" mass="240072">MADPSKYPQQPPYPNVSDYSQEPQGSSNGQDDGQQQRGRQTSQAAPSGLAPSTYWENSAQGSRSNEGTGEDFVDDPMALQFALPPDINPRRPSSAQQYANSIYEPSQPYYNERPQLHIHTDSIDSDRAPLATNAQPISGNLAPGHDGLNRDSFQTVRDMDTSRDNRTLGADLEHSQRNRSFGNSLMPDDGGFRRSRTNSTASGALSRTASMVRAMSQRVVNISGENEVLEQQARRRSRSPSAERGHFADAPIQIDTSYPSQMYPTQEKHPASPNINDAPPPPTFQQFRRPQPMMNPLKGKSLGIFGPENPIRKSLCNILVLPWTEPLILLLIVAQAVLLAVEAAPTIEEGGPQRGDRFGSAIDWAILGLFIVFTLEVIARIIVSGFILNAAEYSTIDRNRGIKVAVSDKYKQIFQPTRQKSIRRPAQAEHYGPSTFARSITIMQGQAVPETIEEQQRMQLARRAFLRHGFNRLDFIAVVAFWISFGLSVAGLEKSLHLWVFKMLSSLRIVRLLAITKGNAIILRSLKKSAPLLVRVSFLIGFFWLLFAIIGVQSFKGSLKRSCFWVNPEQTNNISAGFQNDDAQCGGWLDSSGTMKAWIRLPPNETGESGQLLSKPLFDFKGEGSPKGFICPRGSVCLEQDNPHNGTVNFDNILNSLELVFVVMSANTWSDLMYQMTNTDYLAAALYFAAAIVIMMLWMTNLLIAVITSSFQVIREESKASAFTADEDAYLVNEPDGFPKRVSGLQKIYNKTWRIWPIIIAFDLIAMAWRSVRSSPERIRFIQTTELVVTILLVFEIIYRFAADWREFHRRPRNLVDLFLAVATAVIQIPIIRNSGETYEWLTVFQILRVYRVVLAIPVTNKLIRLVLGGNASGLGNLLVFVFLMTFLMSIFAAQLFRGELPKEDDDGEEYLVNFASIYNSFLGMYQVLTSEDWTNMLYAITGATTQWGTAWIAGIFFIGWFILSYFILINMFIAVIQENFDISEDQKRLEQVKAFLQRKELGSSSSLTFSRLFTLGKQPKKDPLDYGPAMMEMLLKEAVVKDFLDDPNIDPLQRAPTLKDNNLADGPIISGGKLSQLWQKTVAKVTSRDPNPFYSFTRFTGTNETVDPRKMARDAVQATAARRKAQREYLARHPTYNNSMWIFKPSNPIRRLCQRVVGPGRGNERFDGVEPNIYAWYIFSAFIYASILAMVVIACVTTPLYQKEYRDRKDFKLSNWFVWTDMAFAAIFTTEALIKVIADGFFFTPNAYFRSSWGLIDAVVLATLWISVITVLKNEGSISRAVGAFKALRALRLLNVSDTARNTFHSLIIVQGWKILSAAFVSLSLLIPFALYGLNLFHGQFEQCNDGDDITFLKDCWGEYENAPIHDGHPILAPRSVNNPQYSFDDFGSSLFILYQIVSQEGWVDVSFTAQSISGIGNQPIFGNQRGNGMFFVIFNILSTVFVLTLFISVFMRNYTEQTGVAYLTAEQRSWLELRKLLRQVSPSKTSYDESRTKWKKWCHKRAIEKRGKWYQAVTVVLCLHLTLLVTVFIDEPDAWSRAREFVFLAFNLVYLTNIAIRITGLGWTRFRRSSWDVFSLVSVSGTIVTSVLHLSDSEREVFTQLHKVFLVSILLLLIPRNGALDQLFKTAAASLTTIGNLVATWFVFYIMFAIALTQSFSLTRFGAEENNNQNFRTVPKALMLLFRMSAGEGWNTIMEDYAEIEPPMCVESSNFLNSDCGSRSWARCLFIAWNIISMYIFVNLFVSLIYESFSYVYQRSSGVDMVDRDEIRRFKEAWRSIDPAGTGFISKEAFPRLLGELSGVFEMRIYDSEDSVSRILEDCQTNGAATGRHASMISQSAYSGIDLAKLNERLARIDVAKVRERRRRYNMFFEEVMVLADPDKGIAFSTVLMILAHYNIISDSKSLRLEEFLRRRARLQRVEEEVRRRVVLGFFDTLFWSRNFKRHLAWKRSGRMTDIPNLDVPEIFVDDEGGVSPRTRVHKSLPIPATPSSPRSPFPAHNRDSPFLSPDHLSNHQRKWSAASADMASYSPELSGPHPLSFPRAGQATGGHQRNNPSAFSFELQQPSSNSSSRRGSTLSPTQARELLDDSVWVESIRRSTTVRQSAWGSKSGAHSPSGAGGGNSRDGYF</sequence>
<feature type="compositionally biased region" description="Polar residues" evidence="20">
    <location>
        <begin position="54"/>
        <end position="67"/>
    </location>
</feature>